<name>A0A1L7NPK6_PSEPU</name>
<feature type="region of interest" description="Disordered" evidence="1">
    <location>
        <begin position="308"/>
        <end position="329"/>
    </location>
</feature>
<evidence type="ECO:0008006" key="4">
    <source>
        <dbReference type="Google" id="ProtNLM"/>
    </source>
</evidence>
<dbReference type="SUPFAM" id="SSF109709">
    <property type="entry name" value="KorB DNA-binding domain-like"/>
    <property type="match status" value="1"/>
</dbReference>
<proteinExistence type="predicted"/>
<dbReference type="AlphaFoldDB" id="A0A1L7NPK6"/>
<evidence type="ECO:0000313" key="3">
    <source>
        <dbReference type="Proteomes" id="UP000218731"/>
    </source>
</evidence>
<dbReference type="Proteomes" id="UP000218731">
    <property type="component" value="Plasmid pKF715B"/>
</dbReference>
<dbReference type="RefSeq" id="WP_004574375.1">
    <property type="nucleotide sequence ID" value="NZ_AP015031.1"/>
</dbReference>
<sequence>MTEAIENSSTEHQLDLDFRMTIVKGNIKTAMKHGDGKGRSFTAGDLWWVSPKCIKVIPGYNIRVKSRSYHEKLKELEDAIFHNGFNKDSAISVIVIKDEDGGQSIYVKRGHRRLQATLGAIARGKVIDTIPCIIASDNISEEDMTADLFDSNNGELLTPYEMAVGVKRMSRFIPDDHAAIARRLGLWPAQVSDALLLINGPIEISEYVRDDVISFTLAVQILEEHGPKALQVIEQGRARAAAAGNSTEKLKPRFVPGKVIKKAVTNAAPTMRTAIQDIRQDSGFQHLTPENQQKLDAILEQFRLAEEEEEKLNVNPSTEQQLNLNTTEE</sequence>
<feature type="compositionally biased region" description="Polar residues" evidence="1">
    <location>
        <begin position="314"/>
        <end position="329"/>
    </location>
</feature>
<reference evidence="2 3" key="1">
    <citation type="submission" date="2015-11" db="EMBL/GenBank/DDBJ databases">
        <title>Complete genome sequencing of a biphenyl-degrading bacterium, Pseudomonas putida KF715 (=NBRC110667).</title>
        <authorList>
            <person name="Suenaga H."/>
            <person name="Fujihara N."/>
            <person name="Watanabe T."/>
            <person name="Hirose J."/>
            <person name="Kimura N."/>
            <person name="Yamazoe A."/>
            <person name="Hosoyama A."/>
            <person name="Shimodaira J."/>
            <person name="Furukawa K."/>
        </authorList>
    </citation>
    <scope>NUCLEOTIDE SEQUENCE [LARGE SCALE GENOMIC DNA]</scope>
    <source>
        <strain evidence="2 3">KF715</strain>
        <plasmid evidence="3">Plasmid pkf715b dna</plasmid>
    </source>
</reference>
<dbReference type="Gene3D" id="1.10.10.2830">
    <property type="match status" value="1"/>
</dbReference>
<evidence type="ECO:0000313" key="2">
    <source>
        <dbReference type="EMBL" id="BAW27374.1"/>
    </source>
</evidence>
<dbReference type="EMBL" id="AP015031">
    <property type="protein sequence ID" value="BAW27374.1"/>
    <property type="molecule type" value="Genomic_DNA"/>
</dbReference>
<protein>
    <recommendedName>
        <fullName evidence="4">ParB/Sulfiredoxin domain-containing protein</fullName>
    </recommendedName>
</protein>
<gene>
    <name evidence="2" type="ORF">KF715C_pB2680</name>
</gene>
<geneLocation type="plasmid" evidence="3">
    <name>pkf715b dna</name>
</geneLocation>
<organism evidence="2 3">
    <name type="scientific">Pseudomonas putida</name>
    <name type="common">Arthrobacter siderocapsulatus</name>
    <dbReference type="NCBI Taxonomy" id="303"/>
    <lineage>
        <taxon>Bacteria</taxon>
        <taxon>Pseudomonadati</taxon>
        <taxon>Pseudomonadota</taxon>
        <taxon>Gammaproteobacteria</taxon>
        <taxon>Pseudomonadales</taxon>
        <taxon>Pseudomonadaceae</taxon>
        <taxon>Pseudomonas</taxon>
    </lineage>
</organism>
<keyword evidence="2" id="KW-0614">Plasmid</keyword>
<accession>A0A1L7NPK6</accession>
<evidence type="ECO:0000256" key="1">
    <source>
        <dbReference type="SAM" id="MobiDB-lite"/>
    </source>
</evidence>